<dbReference type="SUPFAM" id="SSF56176">
    <property type="entry name" value="FAD-binding/transporter-associated domain-like"/>
    <property type="match status" value="1"/>
</dbReference>
<evidence type="ECO:0000256" key="7">
    <source>
        <dbReference type="ARBA" id="ARBA00015188"/>
    </source>
</evidence>
<evidence type="ECO:0000256" key="5">
    <source>
        <dbReference type="ARBA" id="ARBA00010485"/>
    </source>
</evidence>
<keyword evidence="15 20" id="KW-0560">Oxidoreductase</keyword>
<organism evidence="22 23">
    <name type="scientific">Amnimonas aquatica</name>
    <dbReference type="NCBI Taxonomy" id="2094561"/>
    <lineage>
        <taxon>Bacteria</taxon>
        <taxon>Pseudomonadati</taxon>
        <taxon>Pseudomonadota</taxon>
        <taxon>Gammaproteobacteria</taxon>
        <taxon>Moraxellales</taxon>
        <taxon>Moraxellaceae</taxon>
        <taxon>Amnimonas</taxon>
    </lineage>
</organism>
<dbReference type="UniPathway" id="UPA00219"/>
<reference evidence="23" key="1">
    <citation type="submission" date="2018-02" db="EMBL/GenBank/DDBJ databases">
        <title>Genome sequencing of Solimonas sp. HR-BB.</title>
        <authorList>
            <person name="Lee Y."/>
            <person name="Jeon C.O."/>
        </authorList>
    </citation>
    <scope>NUCLEOTIDE SEQUENCE [LARGE SCALE GENOMIC DNA]</scope>
    <source>
        <strain evidence="23">HR-E</strain>
    </source>
</reference>
<evidence type="ECO:0000256" key="9">
    <source>
        <dbReference type="ARBA" id="ARBA00022618"/>
    </source>
</evidence>
<evidence type="ECO:0000256" key="4">
    <source>
        <dbReference type="ARBA" id="ARBA00004752"/>
    </source>
</evidence>
<dbReference type="GO" id="GO:0005829">
    <property type="term" value="C:cytosol"/>
    <property type="evidence" value="ECO:0007669"/>
    <property type="project" value="TreeGrafter"/>
</dbReference>
<comment type="cofactor">
    <cofactor evidence="1 20">
        <name>FAD</name>
        <dbReference type="ChEBI" id="CHEBI:57692"/>
    </cofactor>
</comment>
<dbReference type="GO" id="GO:0071949">
    <property type="term" value="F:FAD binding"/>
    <property type="evidence" value="ECO:0007669"/>
    <property type="project" value="InterPro"/>
</dbReference>
<evidence type="ECO:0000256" key="20">
    <source>
        <dbReference type="HAMAP-Rule" id="MF_00037"/>
    </source>
</evidence>
<dbReference type="PANTHER" id="PTHR21071:SF4">
    <property type="entry name" value="UDP-N-ACETYLENOLPYRUVOYLGLUCOSAMINE REDUCTASE"/>
    <property type="match status" value="1"/>
</dbReference>
<evidence type="ECO:0000256" key="13">
    <source>
        <dbReference type="ARBA" id="ARBA00022960"/>
    </source>
</evidence>
<evidence type="ECO:0000256" key="17">
    <source>
        <dbReference type="ARBA" id="ARBA00023316"/>
    </source>
</evidence>
<keyword evidence="23" id="KW-1185">Reference proteome</keyword>
<evidence type="ECO:0000256" key="18">
    <source>
        <dbReference type="ARBA" id="ARBA00031026"/>
    </source>
</evidence>
<proteinExistence type="inferred from homology"/>
<dbReference type="EMBL" id="PTQZ01000338">
    <property type="protein sequence ID" value="PQA28787.1"/>
    <property type="molecule type" value="Genomic_DNA"/>
</dbReference>
<dbReference type="Pfam" id="PF01565">
    <property type="entry name" value="FAD_binding_4"/>
    <property type="match status" value="1"/>
</dbReference>
<dbReference type="HAMAP" id="MF_00037">
    <property type="entry name" value="MurB"/>
    <property type="match status" value="1"/>
</dbReference>
<keyword evidence="11 20" id="KW-0274">FAD</keyword>
<evidence type="ECO:0000256" key="3">
    <source>
        <dbReference type="ARBA" id="ARBA00004496"/>
    </source>
</evidence>
<keyword evidence="13 20" id="KW-0133">Cell shape</keyword>
<dbReference type="PANTHER" id="PTHR21071">
    <property type="entry name" value="UDP-N-ACETYLENOLPYRUVOYLGLUCOSAMINE REDUCTASE"/>
    <property type="match status" value="1"/>
</dbReference>
<evidence type="ECO:0000256" key="19">
    <source>
        <dbReference type="ARBA" id="ARBA00048914"/>
    </source>
</evidence>
<evidence type="ECO:0000256" key="16">
    <source>
        <dbReference type="ARBA" id="ARBA00023306"/>
    </source>
</evidence>
<feature type="domain" description="FAD-binding PCMH-type" evidence="21">
    <location>
        <begin position="25"/>
        <end position="201"/>
    </location>
</feature>
<sequence length="357" mass="37193">MSLTDPIALPGLQADADLSGSNTLGLPGRAELLLRVTDEDSLAQALAFAAGQGLAVTILGGGSNVVLAGDVPGLVLQMALSGVRVLQSPDDFGPGEVLVEAAAGENWHAFTQRTLVMGLGGLENLSLIPGTVGAAPVQNIGAYGVELADVMHALTAYDRVTRQYVDIAAADCAFGYRESRFKSAEPGRHVIVRVRFRLSRQPALRIGYGDIRQALAAAGADTAPTAQDVATAVIAIRRSKLPDPAELGNAGSFFKNPVVPVEQADELRLRFPGVVSYPQPGGLTAKLAAGWLIEQAGWKGCRLGAVGVHDRQALVLVHHGGGSGAELLALADAVRQSVRERFGVLLEQEPVILGGVR</sequence>
<dbReference type="Proteomes" id="UP000243900">
    <property type="component" value="Unassembled WGS sequence"/>
</dbReference>
<keyword evidence="14 20" id="KW-0573">Peptidoglycan synthesis</keyword>
<evidence type="ECO:0000256" key="14">
    <source>
        <dbReference type="ARBA" id="ARBA00022984"/>
    </source>
</evidence>
<dbReference type="InterPro" id="IPR036318">
    <property type="entry name" value="FAD-bd_PCMH-like_sf"/>
</dbReference>
<dbReference type="NCBIfam" id="NF010478">
    <property type="entry name" value="PRK13903.1"/>
    <property type="match status" value="1"/>
</dbReference>
<dbReference type="SUPFAM" id="SSF56194">
    <property type="entry name" value="Uridine diphospho-N-Acetylenolpyruvylglucosamine reductase, MurB, C-terminal domain"/>
    <property type="match status" value="1"/>
</dbReference>
<dbReference type="EC" id="1.3.1.98" evidence="6 20"/>
<comment type="subcellular location">
    <subcellularLocation>
        <location evidence="3 20">Cytoplasm</location>
    </subcellularLocation>
</comment>
<dbReference type="GO" id="GO:0008360">
    <property type="term" value="P:regulation of cell shape"/>
    <property type="evidence" value="ECO:0007669"/>
    <property type="project" value="UniProtKB-KW"/>
</dbReference>
<evidence type="ECO:0000256" key="6">
    <source>
        <dbReference type="ARBA" id="ARBA00012518"/>
    </source>
</evidence>
<dbReference type="Gene3D" id="3.30.43.10">
    <property type="entry name" value="Uridine Diphospho-n-acetylenolpyruvylglucosamine Reductase, domain 2"/>
    <property type="match status" value="1"/>
</dbReference>
<evidence type="ECO:0000256" key="1">
    <source>
        <dbReference type="ARBA" id="ARBA00001974"/>
    </source>
</evidence>
<dbReference type="NCBIfam" id="TIGR00179">
    <property type="entry name" value="murB"/>
    <property type="match status" value="1"/>
</dbReference>
<evidence type="ECO:0000256" key="10">
    <source>
        <dbReference type="ARBA" id="ARBA00022630"/>
    </source>
</evidence>
<dbReference type="Gene3D" id="3.30.465.10">
    <property type="match status" value="1"/>
</dbReference>
<dbReference type="GO" id="GO:0071555">
    <property type="term" value="P:cell wall organization"/>
    <property type="evidence" value="ECO:0007669"/>
    <property type="project" value="UniProtKB-KW"/>
</dbReference>
<dbReference type="Gene3D" id="3.90.78.10">
    <property type="entry name" value="UDP-N-acetylenolpyruvoylglucosamine reductase, C-terminal domain"/>
    <property type="match status" value="1"/>
</dbReference>
<keyword evidence="16 20" id="KW-0131">Cell cycle</keyword>
<dbReference type="InterPro" id="IPR016169">
    <property type="entry name" value="FAD-bd_PCMH_sub2"/>
</dbReference>
<dbReference type="InterPro" id="IPR003170">
    <property type="entry name" value="MurB"/>
</dbReference>
<accession>A0A2P6AQB4</accession>
<dbReference type="OrthoDB" id="9804753at2"/>
<name>A0A2P6AQB4_9GAMM</name>
<dbReference type="AlphaFoldDB" id="A0A2P6AQB4"/>
<feature type="active site" evidence="20">
    <location>
        <position position="349"/>
    </location>
</feature>
<evidence type="ECO:0000313" key="22">
    <source>
        <dbReference type="EMBL" id="PQA28787.1"/>
    </source>
</evidence>
<dbReference type="NCBIfam" id="NF000755">
    <property type="entry name" value="PRK00046.1"/>
    <property type="match status" value="1"/>
</dbReference>
<evidence type="ECO:0000256" key="8">
    <source>
        <dbReference type="ARBA" id="ARBA00022490"/>
    </source>
</evidence>
<evidence type="ECO:0000259" key="21">
    <source>
        <dbReference type="PROSITE" id="PS51387"/>
    </source>
</evidence>
<comment type="similarity">
    <text evidence="5 20">Belongs to the MurB family.</text>
</comment>
<comment type="caution">
    <text evidence="22">The sequence shown here is derived from an EMBL/GenBank/DDBJ whole genome shotgun (WGS) entry which is preliminary data.</text>
</comment>
<dbReference type="GO" id="GO:0008762">
    <property type="term" value="F:UDP-N-acetylmuramate dehydrogenase activity"/>
    <property type="evidence" value="ECO:0007669"/>
    <property type="project" value="UniProtKB-UniRule"/>
</dbReference>
<comment type="pathway">
    <text evidence="4 20">Cell wall biogenesis; peptidoglycan biosynthesis.</text>
</comment>
<evidence type="ECO:0000313" key="23">
    <source>
        <dbReference type="Proteomes" id="UP000243900"/>
    </source>
</evidence>
<dbReference type="InterPro" id="IPR006094">
    <property type="entry name" value="Oxid_FAD_bind_N"/>
</dbReference>
<dbReference type="InterPro" id="IPR016167">
    <property type="entry name" value="FAD-bd_PCMH_sub1"/>
</dbReference>
<keyword evidence="17 20" id="KW-0961">Cell wall biogenesis/degradation</keyword>
<dbReference type="InterPro" id="IPR036635">
    <property type="entry name" value="MurB_C_sf"/>
</dbReference>
<comment type="catalytic activity">
    <reaction evidence="19 20">
        <text>UDP-N-acetyl-alpha-D-muramate + NADP(+) = UDP-N-acetyl-3-O-(1-carboxyvinyl)-alpha-D-glucosamine + NADPH + H(+)</text>
        <dbReference type="Rhea" id="RHEA:12248"/>
        <dbReference type="ChEBI" id="CHEBI:15378"/>
        <dbReference type="ChEBI" id="CHEBI:57783"/>
        <dbReference type="ChEBI" id="CHEBI:58349"/>
        <dbReference type="ChEBI" id="CHEBI:68483"/>
        <dbReference type="ChEBI" id="CHEBI:70757"/>
        <dbReference type="EC" id="1.3.1.98"/>
    </reaction>
</comment>
<keyword evidence="8 20" id="KW-0963">Cytoplasm</keyword>
<dbReference type="PROSITE" id="PS51387">
    <property type="entry name" value="FAD_PCMH"/>
    <property type="match status" value="1"/>
</dbReference>
<keyword evidence="12 20" id="KW-0521">NADP</keyword>
<evidence type="ECO:0000256" key="12">
    <source>
        <dbReference type="ARBA" id="ARBA00022857"/>
    </source>
</evidence>
<dbReference type="GO" id="GO:0009252">
    <property type="term" value="P:peptidoglycan biosynthetic process"/>
    <property type="evidence" value="ECO:0007669"/>
    <property type="project" value="UniProtKB-UniRule"/>
</dbReference>
<protein>
    <recommendedName>
        <fullName evidence="7 20">UDP-N-acetylenolpyruvoylglucosamine reductase</fullName>
        <ecNumber evidence="6 20">1.3.1.98</ecNumber>
    </recommendedName>
    <alternativeName>
        <fullName evidence="18 20">UDP-N-acetylmuramate dehydrogenase</fullName>
    </alternativeName>
</protein>
<dbReference type="Pfam" id="PF02873">
    <property type="entry name" value="MurB_C"/>
    <property type="match status" value="1"/>
</dbReference>
<dbReference type="RefSeq" id="WP_105193427.1">
    <property type="nucleotide sequence ID" value="NZ_PTQZ01000338.1"/>
</dbReference>
<keyword evidence="10 20" id="KW-0285">Flavoprotein</keyword>
<dbReference type="InterPro" id="IPR016166">
    <property type="entry name" value="FAD-bd_PCMH"/>
</dbReference>
<feature type="active site" description="Proton donor" evidence="20">
    <location>
        <position position="252"/>
    </location>
</feature>
<keyword evidence="9 20" id="KW-0132">Cell division</keyword>
<feature type="active site" evidence="20">
    <location>
        <position position="177"/>
    </location>
</feature>
<evidence type="ECO:0000256" key="11">
    <source>
        <dbReference type="ARBA" id="ARBA00022827"/>
    </source>
</evidence>
<evidence type="ECO:0000256" key="2">
    <source>
        <dbReference type="ARBA" id="ARBA00003921"/>
    </source>
</evidence>
<dbReference type="GO" id="GO:0051301">
    <property type="term" value="P:cell division"/>
    <property type="evidence" value="ECO:0007669"/>
    <property type="project" value="UniProtKB-KW"/>
</dbReference>
<comment type="function">
    <text evidence="2 20">Cell wall formation.</text>
</comment>
<dbReference type="InterPro" id="IPR011601">
    <property type="entry name" value="MurB_C"/>
</dbReference>
<gene>
    <name evidence="20" type="primary">murB</name>
    <name evidence="22" type="ORF">C5O18_09745</name>
</gene>
<evidence type="ECO:0000256" key="15">
    <source>
        <dbReference type="ARBA" id="ARBA00023002"/>
    </source>
</evidence>